<organism evidence="6">
    <name type="scientific">Microrhizoidea pickettheapsiorum</name>
    <dbReference type="NCBI Taxonomy" id="2604950"/>
    <lineage>
        <taxon>Eukaryota</taxon>
        <taxon>Viridiplantae</taxon>
        <taxon>Chlorophyta</taxon>
        <taxon>Mamiellophyceae</taxon>
        <taxon>Dolichomastigales</taxon>
        <taxon>Dolichomastigales incertae sedis</taxon>
        <taxon>Microrhizoidea</taxon>
    </lineage>
</organism>
<evidence type="ECO:0000313" key="6">
    <source>
        <dbReference type="EMBL" id="QEG77726.1"/>
    </source>
</evidence>
<evidence type="ECO:0000256" key="2">
    <source>
        <dbReference type="ARBA" id="ARBA00004474"/>
    </source>
</evidence>
<gene>
    <name evidence="6" type="primary">psbN</name>
</gene>
<comment type="subcellular location">
    <subcellularLocation>
        <location evidence="1">Membrane</location>
        <topology evidence="1">Single-pass membrane protein</topology>
    </subcellularLocation>
    <subcellularLocation>
        <location evidence="2">Plastid</location>
    </subcellularLocation>
</comment>
<geneLocation type="chloroplast" evidence="6"/>
<keyword evidence="3" id="KW-0812">Transmembrane</keyword>
<evidence type="ECO:0000256" key="4">
    <source>
        <dbReference type="ARBA" id="ARBA00022989"/>
    </source>
</evidence>
<dbReference type="EMBL" id="MN056173">
    <property type="protein sequence ID" value="QEG77726.1"/>
    <property type="molecule type" value="Genomic_DNA"/>
</dbReference>
<dbReference type="GO" id="GO:0009536">
    <property type="term" value="C:plastid"/>
    <property type="evidence" value="ECO:0007669"/>
    <property type="project" value="UniProtKB-SubCell"/>
</dbReference>
<dbReference type="RefSeq" id="YP_009692059.1">
    <property type="nucleotide sequence ID" value="NC_044704.1"/>
</dbReference>
<dbReference type="Pfam" id="PF02468">
    <property type="entry name" value="PsbN"/>
    <property type="match status" value="1"/>
</dbReference>
<sequence length="40" mass="4600">MESFFVTVFLWFLLISLTGYSIYMGFGSPAKDLKDPFEDS</sequence>
<dbReference type="GO" id="GO:0015979">
    <property type="term" value="P:photosynthesis"/>
    <property type="evidence" value="ECO:0007669"/>
    <property type="project" value="InterPro"/>
</dbReference>
<dbReference type="GO" id="GO:0016020">
    <property type="term" value="C:membrane"/>
    <property type="evidence" value="ECO:0007669"/>
    <property type="project" value="UniProtKB-SubCell"/>
</dbReference>
<proteinExistence type="predicted"/>
<dbReference type="AlphaFoldDB" id="A0A5B9RGU1"/>
<evidence type="ECO:0000256" key="1">
    <source>
        <dbReference type="ARBA" id="ARBA00004167"/>
    </source>
</evidence>
<dbReference type="PANTHER" id="PTHR35326:SF3">
    <property type="entry name" value="PROTEIN PSBN"/>
    <property type="match status" value="1"/>
</dbReference>
<keyword evidence="6" id="KW-0150">Chloroplast</keyword>
<keyword evidence="5" id="KW-0472">Membrane</keyword>
<accession>A0A5B9RGU1</accession>
<keyword evidence="4" id="KW-1133">Transmembrane helix</keyword>
<name>A0A5B9RGU1_9CHLO</name>
<protein>
    <submittedName>
        <fullName evidence="6">Photosystem II protein N</fullName>
    </submittedName>
</protein>
<dbReference type="GeneID" id="41796872"/>
<dbReference type="InterPro" id="IPR003398">
    <property type="entry name" value="PSII_PsbN"/>
</dbReference>
<dbReference type="PANTHER" id="PTHR35326">
    <property type="entry name" value="PROTEIN PSBN"/>
    <property type="match status" value="1"/>
</dbReference>
<evidence type="ECO:0000256" key="3">
    <source>
        <dbReference type="ARBA" id="ARBA00022692"/>
    </source>
</evidence>
<reference evidence="6" key="1">
    <citation type="journal article" date="2019" name="J. Phycol.">
        <title>A new marine prasinophyte genus alternates between a flagellate and a dominant benthic stage with microrhizoids for adhesion.</title>
        <authorList>
            <person name="Wetherbee R."/>
            <person name="Marcelino V.R."/>
            <person name="Costa J.F."/>
            <person name="Grant B."/>
            <person name="Crawford S."/>
            <person name="Waller R.F."/>
            <person name="Andersen R.A."/>
            <person name="Berry D."/>
            <person name="McFadden G.I."/>
            <person name="Verbruggen H."/>
        </authorList>
    </citation>
    <scope>NUCLEOTIDE SEQUENCE</scope>
</reference>
<evidence type="ECO:0000256" key="5">
    <source>
        <dbReference type="ARBA" id="ARBA00023136"/>
    </source>
</evidence>
<keyword evidence="6" id="KW-0934">Plastid</keyword>